<name>A0A4Q9DSC6_9BACL</name>
<evidence type="ECO:0000256" key="15">
    <source>
        <dbReference type="PIRNR" id="PIRNR004491"/>
    </source>
</evidence>
<comment type="pathway">
    <text evidence="3 15">Cofactor biosynthesis; FMN biosynthesis; FMN from riboflavin (ATP route): step 1/1.</text>
</comment>
<dbReference type="NCBIfam" id="NF004162">
    <property type="entry name" value="PRK05627.1-5"/>
    <property type="match status" value="1"/>
</dbReference>
<keyword evidence="7 15" id="KW-0548">Nucleotidyltransferase</keyword>
<dbReference type="SUPFAM" id="SSF82114">
    <property type="entry name" value="Riboflavin kinase-like"/>
    <property type="match status" value="1"/>
</dbReference>
<keyword evidence="9 15" id="KW-0418">Kinase</keyword>
<comment type="caution">
    <text evidence="17">The sequence shown here is derived from an EMBL/GenBank/DDBJ whole genome shotgun (WGS) entry which is preliminary data.</text>
</comment>
<keyword evidence="6 15" id="KW-0808">Transferase</keyword>
<feature type="domain" description="Riboflavin kinase" evidence="16">
    <location>
        <begin position="183"/>
        <end position="309"/>
    </location>
</feature>
<evidence type="ECO:0000313" key="17">
    <source>
        <dbReference type="EMBL" id="TBL77775.1"/>
    </source>
</evidence>
<dbReference type="Pfam" id="PF06574">
    <property type="entry name" value="FAD_syn"/>
    <property type="match status" value="1"/>
</dbReference>
<organism evidence="17 18">
    <name type="scientific">Paenibacillus thalictri</name>
    <dbReference type="NCBI Taxonomy" id="2527873"/>
    <lineage>
        <taxon>Bacteria</taxon>
        <taxon>Bacillati</taxon>
        <taxon>Bacillota</taxon>
        <taxon>Bacilli</taxon>
        <taxon>Bacillales</taxon>
        <taxon>Paenibacillaceae</taxon>
        <taxon>Paenibacillus</taxon>
    </lineage>
</organism>
<gene>
    <name evidence="17" type="ORF">EYB31_16670</name>
</gene>
<dbReference type="GO" id="GO:0005524">
    <property type="term" value="F:ATP binding"/>
    <property type="evidence" value="ECO:0007669"/>
    <property type="project" value="UniProtKB-UniRule"/>
</dbReference>
<evidence type="ECO:0000256" key="1">
    <source>
        <dbReference type="ARBA" id="ARBA00002121"/>
    </source>
</evidence>
<dbReference type="Gene3D" id="3.40.50.620">
    <property type="entry name" value="HUPs"/>
    <property type="match status" value="1"/>
</dbReference>
<comment type="catalytic activity">
    <reaction evidence="13 15">
        <text>riboflavin + ATP = FMN + ADP + H(+)</text>
        <dbReference type="Rhea" id="RHEA:14357"/>
        <dbReference type="ChEBI" id="CHEBI:15378"/>
        <dbReference type="ChEBI" id="CHEBI:30616"/>
        <dbReference type="ChEBI" id="CHEBI:57986"/>
        <dbReference type="ChEBI" id="CHEBI:58210"/>
        <dbReference type="ChEBI" id="CHEBI:456216"/>
        <dbReference type="EC" id="2.7.1.26"/>
    </reaction>
</comment>
<evidence type="ECO:0000256" key="14">
    <source>
        <dbReference type="ARBA" id="ARBA00049494"/>
    </source>
</evidence>
<dbReference type="GO" id="GO:0008531">
    <property type="term" value="F:riboflavin kinase activity"/>
    <property type="evidence" value="ECO:0007669"/>
    <property type="project" value="UniProtKB-UniRule"/>
</dbReference>
<evidence type="ECO:0000256" key="7">
    <source>
        <dbReference type="ARBA" id="ARBA00022695"/>
    </source>
</evidence>
<dbReference type="UniPathway" id="UPA00277">
    <property type="reaction ID" value="UER00407"/>
</dbReference>
<dbReference type="FunFam" id="3.40.50.620:FF:000021">
    <property type="entry name" value="Riboflavin biosynthesis protein"/>
    <property type="match status" value="1"/>
</dbReference>
<evidence type="ECO:0000313" key="18">
    <source>
        <dbReference type="Proteomes" id="UP000293142"/>
    </source>
</evidence>
<keyword evidence="18" id="KW-1185">Reference proteome</keyword>
<dbReference type="InterPro" id="IPR014729">
    <property type="entry name" value="Rossmann-like_a/b/a_fold"/>
</dbReference>
<reference evidence="17 18" key="1">
    <citation type="submission" date="2019-02" db="EMBL/GenBank/DDBJ databases">
        <title>Paenibacillus sp. nov., isolated from surface-sterilized tissue of Thalictrum simplex L.</title>
        <authorList>
            <person name="Tuo L."/>
        </authorList>
    </citation>
    <scope>NUCLEOTIDE SEQUENCE [LARGE SCALE GENOMIC DNA]</scope>
    <source>
        <strain evidence="17 18">N2SHLJ1</strain>
    </source>
</reference>
<evidence type="ECO:0000256" key="12">
    <source>
        <dbReference type="ARBA" id="ARBA00023268"/>
    </source>
</evidence>
<dbReference type="Gene3D" id="2.40.30.30">
    <property type="entry name" value="Riboflavin kinase-like"/>
    <property type="match status" value="1"/>
</dbReference>
<dbReference type="InterPro" id="IPR015865">
    <property type="entry name" value="Riboflavin_kinase_bac/euk"/>
</dbReference>
<comment type="catalytic activity">
    <reaction evidence="14 15">
        <text>FMN + ATP + H(+) = FAD + diphosphate</text>
        <dbReference type="Rhea" id="RHEA:17237"/>
        <dbReference type="ChEBI" id="CHEBI:15378"/>
        <dbReference type="ChEBI" id="CHEBI:30616"/>
        <dbReference type="ChEBI" id="CHEBI:33019"/>
        <dbReference type="ChEBI" id="CHEBI:57692"/>
        <dbReference type="ChEBI" id="CHEBI:58210"/>
        <dbReference type="EC" id="2.7.7.2"/>
    </reaction>
</comment>
<evidence type="ECO:0000256" key="5">
    <source>
        <dbReference type="ARBA" id="ARBA00022643"/>
    </source>
</evidence>
<keyword evidence="10 15" id="KW-0274">FAD</keyword>
<keyword evidence="4 15" id="KW-0285">Flavoprotein</keyword>
<dbReference type="PANTHER" id="PTHR22749">
    <property type="entry name" value="RIBOFLAVIN KINASE/FMN ADENYLYLTRANSFERASE"/>
    <property type="match status" value="1"/>
</dbReference>
<dbReference type="Proteomes" id="UP000293142">
    <property type="component" value="Unassembled WGS sequence"/>
</dbReference>
<comment type="function">
    <text evidence="1">Catalyzes the phosphorylation of riboflavin to FMN followed by the adenylation of FMN to FAD.</text>
</comment>
<dbReference type="CDD" id="cd02064">
    <property type="entry name" value="FAD_synthetase_N"/>
    <property type="match status" value="1"/>
</dbReference>
<dbReference type="Pfam" id="PF01687">
    <property type="entry name" value="Flavokinase"/>
    <property type="match status" value="1"/>
</dbReference>
<protein>
    <recommendedName>
        <fullName evidence="15">Riboflavin biosynthesis protein</fullName>
    </recommendedName>
    <domain>
        <recommendedName>
            <fullName evidence="15">Riboflavin kinase</fullName>
            <ecNumber evidence="15">2.7.1.26</ecNumber>
        </recommendedName>
        <alternativeName>
            <fullName evidence="15">Flavokinase</fullName>
        </alternativeName>
    </domain>
    <domain>
        <recommendedName>
            <fullName evidence="15">FMN adenylyltransferase</fullName>
            <ecNumber evidence="15">2.7.7.2</ecNumber>
        </recommendedName>
        <alternativeName>
            <fullName evidence="15">FAD pyrophosphorylase</fullName>
        </alternativeName>
        <alternativeName>
            <fullName evidence="15">FAD synthase</fullName>
        </alternativeName>
    </domain>
</protein>
<dbReference type="InterPro" id="IPR023465">
    <property type="entry name" value="Riboflavin_kinase_dom_sf"/>
</dbReference>
<evidence type="ECO:0000256" key="11">
    <source>
        <dbReference type="ARBA" id="ARBA00022840"/>
    </source>
</evidence>
<evidence type="ECO:0000256" key="2">
    <source>
        <dbReference type="ARBA" id="ARBA00004726"/>
    </source>
</evidence>
<dbReference type="AlphaFoldDB" id="A0A4Q9DSC6"/>
<evidence type="ECO:0000256" key="4">
    <source>
        <dbReference type="ARBA" id="ARBA00022630"/>
    </source>
</evidence>
<dbReference type="EMBL" id="SIRE01000011">
    <property type="protein sequence ID" value="TBL77775.1"/>
    <property type="molecule type" value="Genomic_DNA"/>
</dbReference>
<keyword evidence="12" id="KW-0511">Multifunctional enzyme</keyword>
<evidence type="ECO:0000256" key="10">
    <source>
        <dbReference type="ARBA" id="ARBA00022827"/>
    </source>
</evidence>
<keyword evidence="8 15" id="KW-0547">Nucleotide-binding</keyword>
<dbReference type="GO" id="GO:0003919">
    <property type="term" value="F:FMN adenylyltransferase activity"/>
    <property type="evidence" value="ECO:0007669"/>
    <property type="project" value="UniProtKB-UniRule"/>
</dbReference>
<keyword evidence="5 15" id="KW-0288">FMN</keyword>
<dbReference type="SUPFAM" id="SSF52374">
    <property type="entry name" value="Nucleotidylyl transferase"/>
    <property type="match status" value="1"/>
</dbReference>
<dbReference type="InterPro" id="IPR023468">
    <property type="entry name" value="Riboflavin_kinase"/>
</dbReference>
<evidence type="ECO:0000256" key="9">
    <source>
        <dbReference type="ARBA" id="ARBA00022777"/>
    </source>
</evidence>
<accession>A0A4Q9DSC6</accession>
<dbReference type="NCBIfam" id="NF004160">
    <property type="entry name" value="PRK05627.1-3"/>
    <property type="match status" value="1"/>
</dbReference>
<dbReference type="InterPro" id="IPR002606">
    <property type="entry name" value="Riboflavin_kinase_bac"/>
</dbReference>
<evidence type="ECO:0000256" key="13">
    <source>
        <dbReference type="ARBA" id="ARBA00047880"/>
    </source>
</evidence>
<dbReference type="GO" id="GO:0006747">
    <property type="term" value="P:FAD biosynthetic process"/>
    <property type="evidence" value="ECO:0007669"/>
    <property type="project" value="UniProtKB-UniRule"/>
</dbReference>
<dbReference type="RefSeq" id="WP_131014507.1">
    <property type="nucleotide sequence ID" value="NZ_SIRE01000011.1"/>
</dbReference>
<evidence type="ECO:0000256" key="6">
    <source>
        <dbReference type="ARBA" id="ARBA00022679"/>
    </source>
</evidence>
<dbReference type="InterPro" id="IPR015864">
    <property type="entry name" value="FAD_synthase"/>
</dbReference>
<comment type="similarity">
    <text evidence="15">Belongs to the ribF family.</text>
</comment>
<dbReference type="EC" id="2.7.7.2" evidence="15"/>
<evidence type="ECO:0000259" key="16">
    <source>
        <dbReference type="SMART" id="SM00904"/>
    </source>
</evidence>
<sequence>MQTIHLTYPVTDAGSFPRQVLAIGDFDGVHLGHREVIQRAVDTAKRLNVASSIMTFHPHPRQVLGHTKYVQVLSPFSAKTGLIEQMGVDTTYIVTFDPAFMQVTPQQFVEQMLIPMNVEEVIVGFDFTFGYKGEGNPDMLCELAKGRFAVEIVRAFHKEGAKVSSTRIREHLLLGDARQAAALLGRPHRITGEVVHGEARGRTIGFPTANISLSEPFVVPAKGVYAVKVLLDGTVYNGVMNIGVKPTFNQDEVVPTIEVHILDFDGTIYGKRISVDVVDYIRAERKFASVDELIAQIRRDADTGRTILSSL</sequence>
<dbReference type="NCBIfam" id="TIGR00083">
    <property type="entry name" value="ribF"/>
    <property type="match status" value="1"/>
</dbReference>
<evidence type="ECO:0000256" key="3">
    <source>
        <dbReference type="ARBA" id="ARBA00005201"/>
    </source>
</evidence>
<keyword evidence="11 15" id="KW-0067">ATP-binding</keyword>
<dbReference type="GO" id="GO:0009398">
    <property type="term" value="P:FMN biosynthetic process"/>
    <property type="evidence" value="ECO:0007669"/>
    <property type="project" value="UniProtKB-UniRule"/>
</dbReference>
<dbReference type="FunFam" id="2.40.30.30:FF:000003">
    <property type="entry name" value="Riboflavin biosynthesis protein"/>
    <property type="match status" value="1"/>
</dbReference>
<dbReference type="EC" id="2.7.1.26" evidence="15"/>
<dbReference type="PANTHER" id="PTHR22749:SF6">
    <property type="entry name" value="RIBOFLAVIN KINASE"/>
    <property type="match status" value="1"/>
</dbReference>
<dbReference type="UniPathway" id="UPA00276">
    <property type="reaction ID" value="UER00406"/>
</dbReference>
<dbReference type="OrthoDB" id="9803667at2"/>
<proteinExistence type="inferred from homology"/>
<dbReference type="GO" id="GO:0009231">
    <property type="term" value="P:riboflavin biosynthetic process"/>
    <property type="evidence" value="ECO:0007669"/>
    <property type="project" value="InterPro"/>
</dbReference>
<evidence type="ECO:0000256" key="8">
    <source>
        <dbReference type="ARBA" id="ARBA00022741"/>
    </source>
</evidence>
<comment type="pathway">
    <text evidence="2 15">Cofactor biosynthesis; FAD biosynthesis; FAD from FMN: step 1/1.</text>
</comment>
<dbReference type="SMART" id="SM00904">
    <property type="entry name" value="Flavokinase"/>
    <property type="match status" value="1"/>
</dbReference>
<dbReference type="PIRSF" id="PIRSF004491">
    <property type="entry name" value="FAD_Synth"/>
    <property type="match status" value="1"/>
</dbReference>